<feature type="chain" id="PRO_5014670946" evidence="1">
    <location>
        <begin position="31"/>
        <end position="374"/>
    </location>
</feature>
<dbReference type="Proteomes" id="UP000233249">
    <property type="component" value="Unassembled WGS sequence"/>
</dbReference>
<name>A0A2N0X717_9CORY</name>
<keyword evidence="1" id="KW-0732">Signal</keyword>
<organism evidence="3 4">
    <name type="scientific">Corynebacterium mastitidis</name>
    <dbReference type="NCBI Taxonomy" id="161890"/>
    <lineage>
        <taxon>Bacteria</taxon>
        <taxon>Bacillati</taxon>
        <taxon>Actinomycetota</taxon>
        <taxon>Actinomycetes</taxon>
        <taxon>Mycobacteriales</taxon>
        <taxon>Corynebacteriaceae</taxon>
        <taxon>Corynebacterium</taxon>
    </lineage>
</organism>
<feature type="signal peptide" evidence="1">
    <location>
        <begin position="1"/>
        <end position="30"/>
    </location>
</feature>
<evidence type="ECO:0000259" key="2">
    <source>
        <dbReference type="Pfam" id="PF12146"/>
    </source>
</evidence>
<dbReference type="AlphaFoldDB" id="A0A2N0X717"/>
<dbReference type="Gene3D" id="3.40.50.1820">
    <property type="entry name" value="alpha/beta hydrolase"/>
    <property type="match status" value="1"/>
</dbReference>
<gene>
    <name evidence="3" type="ORF">CXB45_06700</name>
</gene>
<dbReference type="Pfam" id="PF12146">
    <property type="entry name" value="Hydrolase_4"/>
    <property type="match status" value="1"/>
</dbReference>
<evidence type="ECO:0000313" key="3">
    <source>
        <dbReference type="EMBL" id="PKF68487.1"/>
    </source>
</evidence>
<dbReference type="OrthoDB" id="9806902at2"/>
<proteinExistence type="predicted"/>
<feature type="domain" description="Serine aminopeptidase S33" evidence="2">
    <location>
        <begin position="74"/>
        <end position="356"/>
    </location>
</feature>
<dbReference type="SUPFAM" id="SSF53474">
    <property type="entry name" value="alpha/beta-Hydrolases"/>
    <property type="match status" value="1"/>
</dbReference>
<dbReference type="InterPro" id="IPR022742">
    <property type="entry name" value="Hydrolase_4"/>
</dbReference>
<evidence type="ECO:0000256" key="1">
    <source>
        <dbReference type="SAM" id="SignalP"/>
    </source>
</evidence>
<reference evidence="3 4" key="1">
    <citation type="submission" date="2017-12" db="EMBL/GenBank/DDBJ databases">
        <title>Corynebacterium mastitidis 16-1433 Genome.</title>
        <authorList>
            <person name="Gulvik C.A."/>
        </authorList>
    </citation>
    <scope>NUCLEOTIDE SEQUENCE [LARGE SCALE GENOMIC DNA]</scope>
    <source>
        <strain evidence="3 4">16-1433</strain>
    </source>
</reference>
<accession>A0A2N0X717</accession>
<evidence type="ECO:0000313" key="4">
    <source>
        <dbReference type="Proteomes" id="UP000233249"/>
    </source>
</evidence>
<dbReference type="EMBL" id="PJAF01000017">
    <property type="protein sequence ID" value="PKF68487.1"/>
    <property type="molecule type" value="Genomic_DNA"/>
</dbReference>
<dbReference type="InterPro" id="IPR051044">
    <property type="entry name" value="MAG_DAG_Lipase"/>
</dbReference>
<dbReference type="InterPro" id="IPR029058">
    <property type="entry name" value="AB_hydrolase_fold"/>
</dbReference>
<dbReference type="STRING" id="1121365.GCA_000375365_00510"/>
<protein>
    <submittedName>
        <fullName evidence="3">Lysophospholipase</fullName>
    </submittedName>
</protein>
<dbReference type="PANTHER" id="PTHR11614">
    <property type="entry name" value="PHOSPHOLIPASE-RELATED"/>
    <property type="match status" value="1"/>
</dbReference>
<dbReference type="RefSeq" id="WP_101173763.1">
    <property type="nucleotide sequence ID" value="NZ_JAKRKB010000010.1"/>
</dbReference>
<sequence>MIPQRSTSLRVVAAGSALGLALAGLTPAAAVEPQQAPAANPAVAAPQAAVNEGFFTSTDGKGTQVYWKSQTVPNAKGNVIVVHGAAEHSGRYDYVADRLLADGYNVYRLDHRGHGKTAEAGNSVVRGHIDDFHYLVDDVHTLTQQAKAEHPNVKTFMLGHSMGALAAQFYGIKYPGDVAGIVTNGGGAPINLSGRNEAGPVVTPEEITQKQRELDPTLSERLPLTQLTTFNTMLAQQVLPGRTDVHVPSLPLSDQLQVPNAFTDGVASDPEVSAQYQTDPLVNQKLSLGMVQQMAFAGFYDGVNADLFNTPTLIMHGTKDGLVPSYFAQDWYNGISSPDKEIVYWEGQMHEVFNEPAKGQAMDKVIDWLNAHNA</sequence>
<comment type="caution">
    <text evidence="3">The sequence shown here is derived from an EMBL/GenBank/DDBJ whole genome shotgun (WGS) entry which is preliminary data.</text>
</comment>